<accession>A0A076EXD9</accession>
<sequence>MVFIEQGLRQLTDATRERIPEIYEEIRRRLRAEAHTEGAPENPQLSSAESDTILASLNDVLTHISDPNSPLTRASNEALREVRVSVQAGVGLHDLLHASRIGQSVTWSFLLDEAYRSIPDTQERAAVLRHASARQFAWNDAVSTAIVEAFQQQSAAYALQSHERRKMATLNSLLAGLPVDTAVLDYSLRGQHLAAIVSGASPESVARTIGQHMKMSLRPLVASTPNGMGFLWIPWPRRSGQPKDELGGMSVLDGAHLAFGTVNEGLEGFRVSHRQANEAHNVGKALGLPVTWYEDTSLEALALHDTAAARAFVHEELEPLGDIDDPSNVLIETLRVYFTNGENAVLTAQKLDVHPRTVAYRLRSAESKLGAERLRRGEFAVALRLGRLVSALPSEDAGPETNPGLPTPAL</sequence>
<dbReference type="PANTHER" id="PTHR33744">
    <property type="entry name" value="CARBOHYDRATE DIACID REGULATOR"/>
    <property type="match status" value="1"/>
</dbReference>
<dbReference type="Pfam" id="PF17853">
    <property type="entry name" value="GGDEF_2"/>
    <property type="match status" value="1"/>
</dbReference>
<dbReference type="Pfam" id="PF14361">
    <property type="entry name" value="RsbRD_N"/>
    <property type="match status" value="1"/>
</dbReference>
<dbReference type="InterPro" id="IPR041522">
    <property type="entry name" value="CdaR_GGDEF"/>
</dbReference>
<evidence type="ECO:0000259" key="4">
    <source>
        <dbReference type="Pfam" id="PF17853"/>
    </source>
</evidence>
<proteinExistence type="inferred from homology"/>
<feature type="domain" description="CdaR GGDEF-like" evidence="4">
    <location>
        <begin position="183"/>
        <end position="281"/>
    </location>
</feature>
<dbReference type="eggNOG" id="COG3835">
    <property type="taxonomic scope" value="Bacteria"/>
</dbReference>
<dbReference type="Pfam" id="PF13556">
    <property type="entry name" value="HTH_30"/>
    <property type="match status" value="1"/>
</dbReference>
<organism evidence="5 6">
    <name type="scientific">Rhodococcus opacus</name>
    <name type="common">Nocardia opaca</name>
    <dbReference type="NCBI Taxonomy" id="37919"/>
    <lineage>
        <taxon>Bacteria</taxon>
        <taxon>Bacillati</taxon>
        <taxon>Actinomycetota</taxon>
        <taxon>Actinomycetes</taxon>
        <taxon>Mycobacteriales</taxon>
        <taxon>Nocardiaceae</taxon>
        <taxon>Rhodococcus</taxon>
    </lineage>
</organism>
<dbReference type="InterPro" id="IPR025751">
    <property type="entry name" value="RsbRD_N_dom"/>
</dbReference>
<name>A0A076EXD9_RHOOP</name>
<dbReference type="PANTHER" id="PTHR33744:SF1">
    <property type="entry name" value="DNA-BINDING TRANSCRIPTIONAL ACTIVATOR ADER"/>
    <property type="match status" value="1"/>
</dbReference>
<dbReference type="InterPro" id="IPR051448">
    <property type="entry name" value="CdaR-like_regulators"/>
</dbReference>
<dbReference type="EMBL" id="CP008947">
    <property type="protein sequence ID" value="AII08014.1"/>
    <property type="molecule type" value="Genomic_DNA"/>
</dbReference>
<feature type="domain" description="RsbT co-antagonist protein RsbRD N-terminal" evidence="3">
    <location>
        <begin position="20"/>
        <end position="165"/>
    </location>
</feature>
<evidence type="ECO:0000256" key="1">
    <source>
        <dbReference type="ARBA" id="ARBA00006754"/>
    </source>
</evidence>
<evidence type="ECO:0000259" key="3">
    <source>
        <dbReference type="Pfam" id="PF14361"/>
    </source>
</evidence>
<dbReference type="AlphaFoldDB" id="A0A076EXD9"/>
<reference evidence="5 6" key="1">
    <citation type="submission" date="2014-07" db="EMBL/GenBank/DDBJ databases">
        <title>Genome Sequence of Rhodococcus opacus Strain R7, a Biodegrader of Mono- and Polycyclic Aromatic Hydrocarbons.</title>
        <authorList>
            <person name="Di Gennaro P."/>
            <person name="Zampolli J."/>
            <person name="Presti I."/>
            <person name="Cappelletti M."/>
            <person name="D'Ursi P."/>
            <person name="Orro A."/>
            <person name="Mezzelani A."/>
            <person name="Milanesi L."/>
        </authorList>
    </citation>
    <scope>NUCLEOTIDE SEQUENCE [LARGE SCALE GENOMIC DNA]</scope>
    <source>
        <strain evidence="5 6">R7</strain>
    </source>
</reference>
<dbReference type="InterPro" id="IPR042070">
    <property type="entry name" value="PucR_C-HTH_sf"/>
</dbReference>
<evidence type="ECO:0000313" key="6">
    <source>
        <dbReference type="Proteomes" id="UP000028488"/>
    </source>
</evidence>
<dbReference type="InterPro" id="IPR025736">
    <property type="entry name" value="PucR_C-HTH_dom"/>
</dbReference>
<evidence type="ECO:0000313" key="5">
    <source>
        <dbReference type="EMBL" id="AII08014.1"/>
    </source>
</evidence>
<evidence type="ECO:0000259" key="2">
    <source>
        <dbReference type="Pfam" id="PF13556"/>
    </source>
</evidence>
<comment type="similarity">
    <text evidence="1">Belongs to the CdaR family.</text>
</comment>
<protein>
    <submittedName>
        <fullName evidence="5">CdaR family transcriptional regulator</fullName>
    </submittedName>
</protein>
<gene>
    <name evidence="5" type="ORF">EP51_26650</name>
</gene>
<dbReference type="Gene3D" id="1.10.10.2840">
    <property type="entry name" value="PucR C-terminal helix-turn-helix domain"/>
    <property type="match status" value="1"/>
</dbReference>
<dbReference type="Proteomes" id="UP000028488">
    <property type="component" value="Chromosome"/>
</dbReference>
<feature type="domain" description="PucR C-terminal helix-turn-helix" evidence="2">
    <location>
        <begin position="330"/>
        <end position="385"/>
    </location>
</feature>